<keyword evidence="3" id="KW-0677">Repeat</keyword>
<accession>A0A0A9XTQ2</accession>
<dbReference type="Pfam" id="PF08216">
    <property type="entry name" value="CTNNBL"/>
    <property type="match status" value="1"/>
</dbReference>
<evidence type="ECO:0000256" key="3">
    <source>
        <dbReference type="ARBA" id="ARBA00022737"/>
    </source>
</evidence>
<dbReference type="PANTHER" id="PTHR14978:SF0">
    <property type="entry name" value="BETA-CATENIN-LIKE PROTEIN 1"/>
    <property type="match status" value="1"/>
</dbReference>
<dbReference type="AlphaFoldDB" id="A0A0A9XTQ2"/>
<dbReference type="InterPro" id="IPR016024">
    <property type="entry name" value="ARM-type_fold"/>
</dbReference>
<organism evidence="7">
    <name type="scientific">Lygus hesperus</name>
    <name type="common">Western plant bug</name>
    <dbReference type="NCBI Taxonomy" id="30085"/>
    <lineage>
        <taxon>Eukaryota</taxon>
        <taxon>Metazoa</taxon>
        <taxon>Ecdysozoa</taxon>
        <taxon>Arthropoda</taxon>
        <taxon>Hexapoda</taxon>
        <taxon>Insecta</taxon>
        <taxon>Pterygota</taxon>
        <taxon>Neoptera</taxon>
        <taxon>Paraneoptera</taxon>
        <taxon>Hemiptera</taxon>
        <taxon>Heteroptera</taxon>
        <taxon>Panheteroptera</taxon>
        <taxon>Cimicomorpha</taxon>
        <taxon>Miridae</taxon>
        <taxon>Mirini</taxon>
        <taxon>Lygus</taxon>
    </lineage>
</organism>
<keyword evidence="2" id="KW-0597">Phosphoprotein</keyword>
<name>A0A0A9XTQ2_LYGHE</name>
<proteinExistence type="predicted"/>
<keyword evidence="4" id="KW-0175">Coiled coil</keyword>
<dbReference type="SUPFAM" id="SSF48371">
    <property type="entry name" value="ARM repeat"/>
    <property type="match status" value="1"/>
</dbReference>
<dbReference type="PANTHER" id="PTHR14978">
    <property type="entry name" value="BETA-CATENIN-LIKE PROTEIN 1 NUCLEAR ASSOCIATED PROTEIN"/>
    <property type="match status" value="1"/>
</dbReference>
<protein>
    <submittedName>
        <fullName evidence="7">Beta-catenin-like protein 1</fullName>
    </submittedName>
</protein>
<dbReference type="InterPro" id="IPR039678">
    <property type="entry name" value="CTNNBL1"/>
</dbReference>
<dbReference type="InterPro" id="IPR013180">
    <property type="entry name" value="CTNNBL1_N"/>
</dbReference>
<evidence type="ECO:0000256" key="2">
    <source>
        <dbReference type="ARBA" id="ARBA00022553"/>
    </source>
</evidence>
<evidence type="ECO:0000256" key="1">
    <source>
        <dbReference type="ARBA" id="ARBA00004123"/>
    </source>
</evidence>
<comment type="subcellular location">
    <subcellularLocation>
        <location evidence="1">Nucleus</location>
    </subcellularLocation>
</comment>
<dbReference type="EMBL" id="GBHO01020543">
    <property type="protein sequence ID" value="JAG23061.1"/>
    <property type="molecule type" value="Transcribed_RNA"/>
</dbReference>
<gene>
    <name evidence="7" type="primary">CTNNBL1_1</name>
    <name evidence="7" type="ORF">CM83_99691</name>
</gene>
<reference evidence="7" key="2">
    <citation type="submission" date="2014-07" db="EMBL/GenBank/DDBJ databases">
        <authorList>
            <person name="Hull J."/>
        </authorList>
    </citation>
    <scope>NUCLEOTIDE SEQUENCE</scope>
</reference>
<dbReference type="InterPro" id="IPR011989">
    <property type="entry name" value="ARM-like"/>
</dbReference>
<dbReference type="SMART" id="SM01156">
    <property type="entry name" value="DUF1716"/>
    <property type="match status" value="1"/>
</dbReference>
<evidence type="ECO:0000256" key="4">
    <source>
        <dbReference type="ARBA" id="ARBA00023054"/>
    </source>
</evidence>
<sequence>MIQHLRQAVEKNLELRVKYPDEPLKFMDSEIELDESIKALEILSTEPQFLTRLLDHDIVPALTELLVHENLDIAMETVHLVSELVDSDTLVDAGGESVENEEVEAAKGFVESLYTNGFFSTLLTLLPRMEENADESYGKCVYDALSIFENLFDADPKHAGRILEARVQIVEFLLQRILYNTDSTKSIALHNPPPNTCELDTATFPVNRHYASELLFTICQYGGE</sequence>
<reference evidence="7" key="1">
    <citation type="journal article" date="2014" name="PLoS ONE">
        <title>Transcriptome-Based Identification of ABC Transporters in the Western Tarnished Plant Bug Lygus hesperus.</title>
        <authorList>
            <person name="Hull J.J."/>
            <person name="Chaney K."/>
            <person name="Geib S.M."/>
            <person name="Fabrick J.A."/>
            <person name="Brent C.S."/>
            <person name="Walsh D."/>
            <person name="Lavine L.C."/>
        </authorList>
    </citation>
    <scope>NUCLEOTIDE SEQUENCE</scope>
</reference>
<dbReference type="GO" id="GO:0005681">
    <property type="term" value="C:spliceosomal complex"/>
    <property type="evidence" value="ECO:0007669"/>
    <property type="project" value="TreeGrafter"/>
</dbReference>
<evidence type="ECO:0000256" key="5">
    <source>
        <dbReference type="ARBA" id="ARBA00023242"/>
    </source>
</evidence>
<feature type="domain" description="Beta-catenin-like protein 1 N-terminal" evidence="6">
    <location>
        <begin position="1"/>
        <end position="78"/>
    </location>
</feature>
<evidence type="ECO:0000259" key="6">
    <source>
        <dbReference type="SMART" id="SM01156"/>
    </source>
</evidence>
<evidence type="ECO:0000313" key="7">
    <source>
        <dbReference type="EMBL" id="JAG23061.1"/>
    </source>
</evidence>
<dbReference type="Gene3D" id="1.25.10.10">
    <property type="entry name" value="Leucine-rich Repeat Variant"/>
    <property type="match status" value="1"/>
</dbReference>
<keyword evidence="5" id="KW-0539">Nucleus</keyword>